<evidence type="ECO:0000256" key="4">
    <source>
        <dbReference type="SAM" id="MobiDB-lite"/>
    </source>
</evidence>
<dbReference type="SUPFAM" id="SSF46785">
    <property type="entry name" value="Winged helix' DNA-binding domain"/>
    <property type="match status" value="1"/>
</dbReference>
<dbReference type="PROSITE" id="PS51077">
    <property type="entry name" value="HTH_ICLR"/>
    <property type="match status" value="1"/>
</dbReference>
<dbReference type="GO" id="GO:0003700">
    <property type="term" value="F:DNA-binding transcription factor activity"/>
    <property type="evidence" value="ECO:0007669"/>
    <property type="project" value="TreeGrafter"/>
</dbReference>
<dbReference type="InterPro" id="IPR029016">
    <property type="entry name" value="GAF-like_dom_sf"/>
</dbReference>
<dbReference type="InterPro" id="IPR036390">
    <property type="entry name" value="WH_DNA-bd_sf"/>
</dbReference>
<dbReference type="PROSITE" id="PS51078">
    <property type="entry name" value="ICLR_ED"/>
    <property type="match status" value="1"/>
</dbReference>
<gene>
    <name evidence="7" type="ORF">F6J85_08935</name>
</gene>
<keyword evidence="3" id="KW-0804">Transcription</keyword>
<evidence type="ECO:0000256" key="1">
    <source>
        <dbReference type="ARBA" id="ARBA00023015"/>
    </source>
</evidence>
<organism evidence="7 8">
    <name type="scientific">Microbacterium lushaniae</name>
    <dbReference type="NCBI Taxonomy" id="2614639"/>
    <lineage>
        <taxon>Bacteria</taxon>
        <taxon>Bacillati</taxon>
        <taxon>Actinomycetota</taxon>
        <taxon>Actinomycetes</taxon>
        <taxon>Micrococcales</taxon>
        <taxon>Microbacteriaceae</taxon>
        <taxon>Microbacterium</taxon>
    </lineage>
</organism>
<dbReference type="SMART" id="SM00346">
    <property type="entry name" value="HTH_ICLR"/>
    <property type="match status" value="1"/>
</dbReference>
<reference evidence="8" key="1">
    <citation type="submission" date="2019-09" db="EMBL/GenBank/DDBJ databases">
        <title>Mumia zhuanghuii sp. nov. isolated from the intestinal contents of plateau pika (Ochotona curzoniae) in the Qinghai-Tibet plateau of China.</title>
        <authorList>
            <person name="Tian Z."/>
        </authorList>
    </citation>
    <scope>NUCLEOTIDE SEQUENCE [LARGE SCALE GENOMIC DNA]</scope>
    <source>
        <strain evidence="8">L-031</strain>
    </source>
</reference>
<evidence type="ECO:0000313" key="8">
    <source>
        <dbReference type="Proteomes" id="UP000325516"/>
    </source>
</evidence>
<evidence type="ECO:0000259" key="6">
    <source>
        <dbReference type="PROSITE" id="PS51078"/>
    </source>
</evidence>
<keyword evidence="8" id="KW-1185">Reference proteome</keyword>
<dbReference type="GO" id="GO:0003677">
    <property type="term" value="F:DNA binding"/>
    <property type="evidence" value="ECO:0007669"/>
    <property type="project" value="UniProtKB-KW"/>
</dbReference>
<evidence type="ECO:0000256" key="2">
    <source>
        <dbReference type="ARBA" id="ARBA00023125"/>
    </source>
</evidence>
<dbReference type="EMBL" id="CP044232">
    <property type="protein sequence ID" value="QEW03216.1"/>
    <property type="molecule type" value="Genomic_DNA"/>
</dbReference>
<dbReference type="PANTHER" id="PTHR30136:SF24">
    <property type="entry name" value="HTH-TYPE TRANSCRIPTIONAL REPRESSOR ALLR"/>
    <property type="match status" value="1"/>
</dbReference>
<dbReference type="InterPro" id="IPR005471">
    <property type="entry name" value="Tscrpt_reg_IclR_N"/>
</dbReference>
<dbReference type="Pfam" id="PF09339">
    <property type="entry name" value="HTH_IclR"/>
    <property type="match status" value="1"/>
</dbReference>
<keyword evidence="2" id="KW-0238">DNA-binding</keyword>
<dbReference type="KEGG" id="mlz:F6J85_08935"/>
<dbReference type="SUPFAM" id="SSF55781">
    <property type="entry name" value="GAF domain-like"/>
    <property type="match status" value="1"/>
</dbReference>
<dbReference type="RefSeq" id="WP_150924691.1">
    <property type="nucleotide sequence ID" value="NZ_CP044232.1"/>
</dbReference>
<keyword evidence="1" id="KW-0805">Transcription regulation</keyword>
<dbReference type="GO" id="GO:0045892">
    <property type="term" value="P:negative regulation of DNA-templated transcription"/>
    <property type="evidence" value="ECO:0007669"/>
    <property type="project" value="TreeGrafter"/>
</dbReference>
<evidence type="ECO:0000256" key="3">
    <source>
        <dbReference type="ARBA" id="ARBA00023163"/>
    </source>
</evidence>
<evidence type="ECO:0000259" key="5">
    <source>
        <dbReference type="PROSITE" id="PS51077"/>
    </source>
</evidence>
<dbReference type="Pfam" id="PF01614">
    <property type="entry name" value="IclR_C"/>
    <property type="match status" value="1"/>
</dbReference>
<dbReference type="Gene3D" id="1.10.10.10">
    <property type="entry name" value="Winged helix-like DNA-binding domain superfamily/Winged helix DNA-binding domain"/>
    <property type="match status" value="1"/>
</dbReference>
<dbReference type="AlphaFoldDB" id="A0A5J6L4C1"/>
<proteinExistence type="predicted"/>
<feature type="domain" description="HTH iclR-type" evidence="5">
    <location>
        <begin position="43"/>
        <end position="104"/>
    </location>
</feature>
<feature type="region of interest" description="Disordered" evidence="4">
    <location>
        <begin position="16"/>
        <end position="40"/>
    </location>
</feature>
<dbReference type="Gene3D" id="3.30.450.40">
    <property type="match status" value="1"/>
</dbReference>
<protein>
    <submittedName>
        <fullName evidence="7">IclR family transcriptional regulator</fullName>
    </submittedName>
</protein>
<sequence>MAEFDGRSRLTAHVMIHSEAPPDVSARPDDEAVDAGATRGPTRTAAGRVLSLLGAFARGGGALTLSELSRYADLTLTTTHRLVKELVEWGGVEQDPSGRYRLSNKILELASSSTRALQLRERALPSLIRLHQETGLSVQLAAREDHHVFFLEALRTLPNYSGENRIGGRLPLHAAGTGMVLLAYSSDDFVDEYLSRPLHQYTPHTMVDPVVIREHLADIRRRRYFIAPQTISLETGSVAAPVLGPDLSVIAAVNAIYFVGRHDPAGLVQPILAAANRVSQSMAQTRADVDPRTVDFNRRQAGLL</sequence>
<dbReference type="PANTHER" id="PTHR30136">
    <property type="entry name" value="HELIX-TURN-HELIX TRANSCRIPTIONAL REGULATOR, ICLR FAMILY"/>
    <property type="match status" value="1"/>
</dbReference>
<name>A0A5J6L4C1_9MICO</name>
<dbReference type="InterPro" id="IPR014757">
    <property type="entry name" value="Tscrpt_reg_IclR_C"/>
</dbReference>
<feature type="domain" description="IclR-ED" evidence="6">
    <location>
        <begin position="105"/>
        <end position="288"/>
    </location>
</feature>
<evidence type="ECO:0000313" key="7">
    <source>
        <dbReference type="EMBL" id="QEW03216.1"/>
    </source>
</evidence>
<dbReference type="InterPro" id="IPR050707">
    <property type="entry name" value="HTH_MetabolicPath_Reg"/>
</dbReference>
<dbReference type="InterPro" id="IPR036388">
    <property type="entry name" value="WH-like_DNA-bd_sf"/>
</dbReference>
<dbReference type="Proteomes" id="UP000325516">
    <property type="component" value="Chromosome"/>
</dbReference>
<accession>A0A5J6L4C1</accession>